<keyword evidence="6" id="KW-0963">Cytoplasm</keyword>
<keyword evidence="4 6" id="KW-0067">ATP-binding</keyword>
<organism evidence="8 9">
    <name type="scientific">Roseovarius litoreus</name>
    <dbReference type="NCBI Taxonomy" id="1155722"/>
    <lineage>
        <taxon>Bacteria</taxon>
        <taxon>Pseudomonadati</taxon>
        <taxon>Pseudomonadota</taxon>
        <taxon>Alphaproteobacteria</taxon>
        <taxon>Rhodobacterales</taxon>
        <taxon>Roseobacteraceae</taxon>
        <taxon>Roseovarius</taxon>
    </lineage>
</organism>
<dbReference type="Pfam" id="PF01171">
    <property type="entry name" value="ATP_bind_3"/>
    <property type="match status" value="1"/>
</dbReference>
<comment type="similarity">
    <text evidence="6">Belongs to the tRNA(Ile)-lysidine synthase family.</text>
</comment>
<evidence type="ECO:0000256" key="6">
    <source>
        <dbReference type="HAMAP-Rule" id="MF_01161"/>
    </source>
</evidence>
<proteinExistence type="inferred from homology"/>
<dbReference type="PANTHER" id="PTHR43033:SF5">
    <property type="entry name" value="TRNA(ILE)-LYSIDINE SYNTHETASE"/>
    <property type="match status" value="1"/>
</dbReference>
<accession>A0A1M6ZL09</accession>
<keyword evidence="1 6" id="KW-0436">Ligase</keyword>
<dbReference type="Gene3D" id="3.40.50.620">
    <property type="entry name" value="HUPs"/>
    <property type="match status" value="1"/>
</dbReference>
<evidence type="ECO:0000313" key="8">
    <source>
        <dbReference type="EMBL" id="SHL31015.1"/>
    </source>
</evidence>
<dbReference type="InterPro" id="IPR012094">
    <property type="entry name" value="tRNA_Ile_lys_synt"/>
</dbReference>
<comment type="function">
    <text evidence="6">Ligates lysine onto the cytidine present at position 34 of the AUA codon-specific tRNA(Ile) that contains the anticodon CAU, in an ATP-dependent manner. Cytidine is converted to lysidine, thus changing the amino acid specificity of the tRNA from methionine to isoleucine.</text>
</comment>
<evidence type="ECO:0000256" key="1">
    <source>
        <dbReference type="ARBA" id="ARBA00022598"/>
    </source>
</evidence>
<gene>
    <name evidence="6" type="primary">tilS</name>
    <name evidence="8" type="ORF">SAMN05443432_10195</name>
</gene>
<evidence type="ECO:0000313" key="9">
    <source>
        <dbReference type="Proteomes" id="UP000322545"/>
    </source>
</evidence>
<dbReference type="Proteomes" id="UP000322545">
    <property type="component" value="Unassembled WGS sequence"/>
</dbReference>
<name>A0A1M6ZL09_9RHOB</name>
<dbReference type="InterPro" id="IPR012795">
    <property type="entry name" value="tRNA_Ile_lys_synt_N"/>
</dbReference>
<dbReference type="GO" id="GO:0005524">
    <property type="term" value="F:ATP binding"/>
    <property type="evidence" value="ECO:0007669"/>
    <property type="project" value="UniProtKB-UniRule"/>
</dbReference>
<dbReference type="EC" id="6.3.4.19" evidence="6"/>
<evidence type="ECO:0000256" key="4">
    <source>
        <dbReference type="ARBA" id="ARBA00022840"/>
    </source>
</evidence>
<dbReference type="GO" id="GO:0005737">
    <property type="term" value="C:cytoplasm"/>
    <property type="evidence" value="ECO:0007669"/>
    <property type="project" value="UniProtKB-SubCell"/>
</dbReference>
<feature type="binding site" evidence="6">
    <location>
        <begin position="29"/>
        <end position="34"/>
    </location>
    <ligand>
        <name>ATP</name>
        <dbReference type="ChEBI" id="CHEBI:30616"/>
    </ligand>
</feature>
<dbReference type="GO" id="GO:0006400">
    <property type="term" value="P:tRNA modification"/>
    <property type="evidence" value="ECO:0007669"/>
    <property type="project" value="UniProtKB-UniRule"/>
</dbReference>
<keyword evidence="3 6" id="KW-0547">Nucleotide-binding</keyword>
<dbReference type="InterPro" id="IPR014729">
    <property type="entry name" value="Rossmann-like_a/b/a_fold"/>
</dbReference>
<keyword evidence="2 6" id="KW-0819">tRNA processing</keyword>
<feature type="domain" description="tRNA(Ile)-lysidine/2-thiocytidine synthase N-terminal" evidence="7">
    <location>
        <begin position="24"/>
        <end position="201"/>
    </location>
</feature>
<comment type="catalytic activity">
    <reaction evidence="5 6">
        <text>cytidine(34) in tRNA(Ile2) + L-lysine + ATP = lysidine(34) in tRNA(Ile2) + AMP + diphosphate + H(+)</text>
        <dbReference type="Rhea" id="RHEA:43744"/>
        <dbReference type="Rhea" id="RHEA-COMP:10625"/>
        <dbReference type="Rhea" id="RHEA-COMP:10670"/>
        <dbReference type="ChEBI" id="CHEBI:15378"/>
        <dbReference type="ChEBI" id="CHEBI:30616"/>
        <dbReference type="ChEBI" id="CHEBI:32551"/>
        <dbReference type="ChEBI" id="CHEBI:33019"/>
        <dbReference type="ChEBI" id="CHEBI:82748"/>
        <dbReference type="ChEBI" id="CHEBI:83665"/>
        <dbReference type="ChEBI" id="CHEBI:456215"/>
        <dbReference type="EC" id="6.3.4.19"/>
    </reaction>
</comment>
<reference evidence="8 9" key="1">
    <citation type="submission" date="2016-11" db="EMBL/GenBank/DDBJ databases">
        <authorList>
            <person name="Varghese N."/>
            <person name="Submissions S."/>
        </authorList>
    </citation>
    <scope>NUCLEOTIDE SEQUENCE [LARGE SCALE GENOMIC DNA]</scope>
    <source>
        <strain evidence="8 9">DSM 28249</strain>
    </source>
</reference>
<evidence type="ECO:0000256" key="3">
    <source>
        <dbReference type="ARBA" id="ARBA00022741"/>
    </source>
</evidence>
<evidence type="ECO:0000256" key="5">
    <source>
        <dbReference type="ARBA" id="ARBA00048539"/>
    </source>
</evidence>
<keyword evidence="9" id="KW-1185">Reference proteome</keyword>
<dbReference type="PANTHER" id="PTHR43033">
    <property type="entry name" value="TRNA(ILE)-LYSIDINE SYNTHASE-RELATED"/>
    <property type="match status" value="1"/>
</dbReference>
<dbReference type="GO" id="GO:0032267">
    <property type="term" value="F:tRNA(Ile)-lysidine synthase activity"/>
    <property type="evidence" value="ECO:0007669"/>
    <property type="project" value="UniProtKB-EC"/>
</dbReference>
<dbReference type="SUPFAM" id="SSF52402">
    <property type="entry name" value="Adenine nucleotide alpha hydrolases-like"/>
    <property type="match status" value="1"/>
</dbReference>
<dbReference type="HAMAP" id="MF_01161">
    <property type="entry name" value="tRNA_Ile_lys_synt"/>
    <property type="match status" value="1"/>
</dbReference>
<dbReference type="EMBL" id="FRCB01000001">
    <property type="protein sequence ID" value="SHL31015.1"/>
    <property type="molecule type" value="Genomic_DNA"/>
</dbReference>
<dbReference type="RefSeq" id="WP_317510546.1">
    <property type="nucleotide sequence ID" value="NZ_FRCB01000001.1"/>
</dbReference>
<dbReference type="AlphaFoldDB" id="A0A1M6ZL09"/>
<protein>
    <recommendedName>
        <fullName evidence="6">tRNA(Ile)-lysidine synthase</fullName>
        <ecNumber evidence="6">6.3.4.19</ecNumber>
    </recommendedName>
    <alternativeName>
        <fullName evidence="6">tRNA(Ile)-2-lysyl-cytidine synthase</fullName>
    </alternativeName>
    <alternativeName>
        <fullName evidence="6">tRNA(Ile)-lysidine synthetase</fullName>
    </alternativeName>
</protein>
<dbReference type="CDD" id="cd01992">
    <property type="entry name" value="TilS_N"/>
    <property type="match status" value="1"/>
</dbReference>
<evidence type="ECO:0000256" key="2">
    <source>
        <dbReference type="ARBA" id="ARBA00022694"/>
    </source>
</evidence>
<comment type="domain">
    <text evidence="6">The N-terminal region contains the highly conserved SGGXDS motif, predicted to be a P-loop motif involved in ATP binding.</text>
</comment>
<evidence type="ECO:0000259" key="7">
    <source>
        <dbReference type="Pfam" id="PF01171"/>
    </source>
</evidence>
<dbReference type="NCBIfam" id="TIGR02432">
    <property type="entry name" value="lysidine_TilS_N"/>
    <property type="match status" value="1"/>
</dbReference>
<comment type="subcellular location">
    <subcellularLocation>
        <location evidence="6">Cytoplasm</location>
    </subcellularLocation>
</comment>
<sequence>MTTDPDALRDRIAGHFLPNAPERLAVAVSGGSDSLGLLVVLNDWRLAGGPALHAVTVDHRLRPEAAQEAAKVAADCERLGVPHDILKWTEWDGRGNLPDQARRARYGLLAEWARGQGIACIAIAHTADDQAETFLMRLARGAGVDGLSAMSERFESHGVTFCRPALAVFRHELRAALEGRGMTWVEDPSNEDPRYERVKARAALRELAPLGITAAGLGAVAHRMSDVRQTLYLYALEAARQHVRIQSGDLIVDRSGFDGLPRETARRLLQTSLKWISGAEYVPRGRALDDLLEAIAEGRDMTLQGCLVTLRNDHLRITREWKAVASERCKVTDLWDGRWRLEGPDIAGAELRALGKNGLSHCVGRRETGLPAASLIAGPSVWRGDELLAAPLAGLENGWRTILIRDEEAYFTSFLSH</sequence>
<dbReference type="InterPro" id="IPR011063">
    <property type="entry name" value="TilS/TtcA_N"/>
</dbReference>